<protein>
    <submittedName>
        <fullName evidence="3">Universal stress protein</fullName>
    </submittedName>
</protein>
<accession>A0ABY6B789</accession>
<dbReference type="RefSeq" id="WP_261692956.1">
    <property type="nucleotide sequence ID" value="NZ_CP104694.1"/>
</dbReference>
<dbReference type="CDD" id="cd00293">
    <property type="entry name" value="USP-like"/>
    <property type="match status" value="1"/>
</dbReference>
<dbReference type="PANTHER" id="PTHR46268">
    <property type="entry name" value="STRESS RESPONSE PROTEIN NHAX"/>
    <property type="match status" value="1"/>
</dbReference>
<dbReference type="EMBL" id="CP104694">
    <property type="protein sequence ID" value="UXI65961.1"/>
    <property type="molecule type" value="Genomic_DNA"/>
</dbReference>
<keyword evidence="4" id="KW-1185">Reference proteome</keyword>
<feature type="domain" description="UspA" evidence="2">
    <location>
        <begin position="160"/>
        <end position="274"/>
    </location>
</feature>
<dbReference type="Proteomes" id="UP001064632">
    <property type="component" value="Chromosome"/>
</dbReference>
<evidence type="ECO:0000313" key="4">
    <source>
        <dbReference type="Proteomes" id="UP001064632"/>
    </source>
</evidence>
<gene>
    <name evidence="3" type="ORF">N4264_14475</name>
</gene>
<evidence type="ECO:0000256" key="1">
    <source>
        <dbReference type="ARBA" id="ARBA00008791"/>
    </source>
</evidence>
<dbReference type="InterPro" id="IPR006015">
    <property type="entry name" value="Universal_stress_UspA"/>
</dbReference>
<evidence type="ECO:0000259" key="2">
    <source>
        <dbReference type="Pfam" id="PF00582"/>
    </source>
</evidence>
<organism evidence="3 4">
    <name type="scientific">Tahibacter amnicola</name>
    <dbReference type="NCBI Taxonomy" id="2976241"/>
    <lineage>
        <taxon>Bacteria</taxon>
        <taxon>Pseudomonadati</taxon>
        <taxon>Pseudomonadota</taxon>
        <taxon>Gammaproteobacteria</taxon>
        <taxon>Lysobacterales</taxon>
        <taxon>Rhodanobacteraceae</taxon>
        <taxon>Tahibacter</taxon>
    </lineage>
</organism>
<dbReference type="InterPro" id="IPR006016">
    <property type="entry name" value="UspA"/>
</dbReference>
<name>A0ABY6B789_9GAMM</name>
<dbReference type="Gene3D" id="3.40.50.12370">
    <property type="match status" value="1"/>
</dbReference>
<dbReference type="PANTHER" id="PTHR46268:SF15">
    <property type="entry name" value="UNIVERSAL STRESS PROTEIN HP_0031"/>
    <property type="match status" value="1"/>
</dbReference>
<reference evidence="3" key="1">
    <citation type="submission" date="2022-09" db="EMBL/GenBank/DDBJ databases">
        <title>Tahibacter sp. nov., isolated from a fresh water.</title>
        <authorList>
            <person name="Baek J.H."/>
            <person name="Lee J.K."/>
            <person name="Kim J.M."/>
            <person name="Jeon C.O."/>
        </authorList>
    </citation>
    <scope>NUCLEOTIDE SEQUENCE</scope>
    <source>
        <strain evidence="3">W38</strain>
    </source>
</reference>
<sequence>MKDVLVYANSLSAWTPAMIWAAQIASTLRGGLTGVYVCPSPAVGYAAPYGGIDIAASLIASIRKVEEEAYAVHAQFERRAAEYGVRSAQWQVAEGHVPQILQHLGNWHDLLVIDRGNEAPWTAPWEVGNLVLTTRMPTLVVPPGAPQRQSLDCVAIAWNGSPEALRALHAARGLLAQARRIVVLRGTRGDPYSEIGWRPVFSLETYLARQAFSVELIDIESADGDIGATLLDAAAQHDADLLVMGAYGRSRFSEWAFGGATHHILHHSAIPVMMRR</sequence>
<dbReference type="Pfam" id="PF00582">
    <property type="entry name" value="Usp"/>
    <property type="match status" value="1"/>
</dbReference>
<evidence type="ECO:0000313" key="3">
    <source>
        <dbReference type="EMBL" id="UXI65961.1"/>
    </source>
</evidence>
<dbReference type="SUPFAM" id="SSF52402">
    <property type="entry name" value="Adenine nucleotide alpha hydrolases-like"/>
    <property type="match status" value="2"/>
</dbReference>
<comment type="similarity">
    <text evidence="1">Belongs to the universal stress protein A family.</text>
</comment>
<dbReference type="PRINTS" id="PR01438">
    <property type="entry name" value="UNVRSLSTRESS"/>
</dbReference>
<proteinExistence type="inferred from homology"/>